<evidence type="ECO:0000256" key="1">
    <source>
        <dbReference type="SAM" id="MobiDB-lite"/>
    </source>
</evidence>
<feature type="compositionally biased region" description="Acidic residues" evidence="1">
    <location>
        <begin position="1"/>
        <end position="10"/>
    </location>
</feature>
<feature type="transmembrane region" description="Helical" evidence="2">
    <location>
        <begin position="40"/>
        <end position="61"/>
    </location>
</feature>
<protein>
    <submittedName>
        <fullName evidence="3">Uncharacterized protein</fullName>
    </submittedName>
</protein>
<dbReference type="EMBL" id="JASBNA010000011">
    <property type="protein sequence ID" value="KAK7688151.1"/>
    <property type="molecule type" value="Genomic_DNA"/>
</dbReference>
<reference evidence="3 4" key="1">
    <citation type="submission" date="2022-09" db="EMBL/GenBank/DDBJ databases">
        <authorList>
            <person name="Palmer J.M."/>
        </authorList>
    </citation>
    <scope>NUCLEOTIDE SEQUENCE [LARGE SCALE GENOMIC DNA]</scope>
    <source>
        <strain evidence="3 4">DSM 7382</strain>
    </source>
</reference>
<keyword evidence="2" id="KW-0812">Transmembrane</keyword>
<feature type="compositionally biased region" description="Polar residues" evidence="1">
    <location>
        <begin position="20"/>
        <end position="29"/>
    </location>
</feature>
<evidence type="ECO:0000313" key="4">
    <source>
        <dbReference type="Proteomes" id="UP001385951"/>
    </source>
</evidence>
<proteinExistence type="predicted"/>
<keyword evidence="2" id="KW-1133">Transmembrane helix</keyword>
<name>A0AAW0G5R6_9APHY</name>
<sequence length="86" mass="9270">MPDVYDEELDNTSGPLLGESNDTTRSSPSVTKVKLTGYRLLNMAVIFTFGMVKAVLTYLGQSAAPTTIDWVAGVVLTLAISWSKQS</sequence>
<comment type="caution">
    <text evidence="3">The sequence shown here is derived from an EMBL/GenBank/DDBJ whole genome shotgun (WGS) entry which is preliminary data.</text>
</comment>
<gene>
    <name evidence="3" type="ORF">QCA50_008521</name>
</gene>
<accession>A0AAW0G5R6</accession>
<evidence type="ECO:0000313" key="3">
    <source>
        <dbReference type="EMBL" id="KAK7688151.1"/>
    </source>
</evidence>
<keyword evidence="4" id="KW-1185">Reference proteome</keyword>
<feature type="region of interest" description="Disordered" evidence="1">
    <location>
        <begin position="1"/>
        <end position="29"/>
    </location>
</feature>
<evidence type="ECO:0000256" key="2">
    <source>
        <dbReference type="SAM" id="Phobius"/>
    </source>
</evidence>
<dbReference type="AlphaFoldDB" id="A0AAW0G5R6"/>
<keyword evidence="2" id="KW-0472">Membrane</keyword>
<organism evidence="3 4">
    <name type="scientific">Cerrena zonata</name>
    <dbReference type="NCBI Taxonomy" id="2478898"/>
    <lineage>
        <taxon>Eukaryota</taxon>
        <taxon>Fungi</taxon>
        <taxon>Dikarya</taxon>
        <taxon>Basidiomycota</taxon>
        <taxon>Agaricomycotina</taxon>
        <taxon>Agaricomycetes</taxon>
        <taxon>Polyporales</taxon>
        <taxon>Cerrenaceae</taxon>
        <taxon>Cerrena</taxon>
    </lineage>
</organism>
<dbReference type="Proteomes" id="UP001385951">
    <property type="component" value="Unassembled WGS sequence"/>
</dbReference>